<dbReference type="AlphaFoldDB" id="A0A9Q0Q0K5"/>
<reference evidence="1" key="2">
    <citation type="journal article" date="2023" name="Int. J. Mol. Sci.">
        <title>De Novo Assembly and Annotation of 11 Diverse Shrub Willow (Salix) Genomes Reveals Novel Gene Organization in Sex-Linked Regions.</title>
        <authorList>
            <person name="Hyden B."/>
            <person name="Feng K."/>
            <person name="Yates T.B."/>
            <person name="Jawdy S."/>
            <person name="Cereghino C."/>
            <person name="Smart L.B."/>
            <person name="Muchero W."/>
        </authorList>
    </citation>
    <scope>NUCLEOTIDE SEQUENCE [LARGE SCALE GENOMIC DNA]</scope>
    <source>
        <tissue evidence="1">Shoot tip</tissue>
    </source>
</reference>
<dbReference type="EMBL" id="JAPFFL010000010">
    <property type="protein sequence ID" value="KAJ6697566.1"/>
    <property type="molecule type" value="Genomic_DNA"/>
</dbReference>
<gene>
    <name evidence="1" type="ORF">OIU85_003893</name>
</gene>
<keyword evidence="2" id="KW-1185">Reference proteome</keyword>
<reference evidence="1" key="1">
    <citation type="submission" date="2022-11" db="EMBL/GenBank/DDBJ databases">
        <authorList>
            <person name="Hyden B.L."/>
            <person name="Feng K."/>
            <person name="Yates T."/>
            <person name="Jawdy S."/>
            <person name="Smart L.B."/>
            <person name="Muchero W."/>
        </authorList>
    </citation>
    <scope>NUCLEOTIDE SEQUENCE</scope>
    <source>
        <tissue evidence="1">Shoot tip</tissue>
    </source>
</reference>
<evidence type="ECO:0000313" key="1">
    <source>
        <dbReference type="EMBL" id="KAJ6697566.1"/>
    </source>
</evidence>
<accession>A0A9Q0Q0K5</accession>
<sequence>MKTSSTTSIETINRRNKHALSGLDDSIVDPLYRSNRAARFGMSTSGIHEHQRNPSAVINSSCFIFVNTLEAIFHEQFLHPLRQEIWPKTADAISRNKFVSSKVHPDSRCCAKSTLFGSCSETEIA</sequence>
<dbReference type="Proteomes" id="UP001151529">
    <property type="component" value="Chromosome 19"/>
</dbReference>
<comment type="caution">
    <text evidence="1">The sequence shown here is derived from an EMBL/GenBank/DDBJ whole genome shotgun (WGS) entry which is preliminary data.</text>
</comment>
<evidence type="ECO:0000313" key="2">
    <source>
        <dbReference type="Proteomes" id="UP001151529"/>
    </source>
</evidence>
<organism evidence="1 2">
    <name type="scientific">Salix viminalis</name>
    <name type="common">Common osier</name>
    <name type="synonym">Basket willow</name>
    <dbReference type="NCBI Taxonomy" id="40686"/>
    <lineage>
        <taxon>Eukaryota</taxon>
        <taxon>Viridiplantae</taxon>
        <taxon>Streptophyta</taxon>
        <taxon>Embryophyta</taxon>
        <taxon>Tracheophyta</taxon>
        <taxon>Spermatophyta</taxon>
        <taxon>Magnoliopsida</taxon>
        <taxon>eudicotyledons</taxon>
        <taxon>Gunneridae</taxon>
        <taxon>Pentapetalae</taxon>
        <taxon>rosids</taxon>
        <taxon>fabids</taxon>
        <taxon>Malpighiales</taxon>
        <taxon>Salicaceae</taxon>
        <taxon>Saliceae</taxon>
        <taxon>Salix</taxon>
    </lineage>
</organism>
<protein>
    <submittedName>
        <fullName evidence="1">Uncharacterized protein</fullName>
    </submittedName>
</protein>
<proteinExistence type="predicted"/>
<name>A0A9Q0Q0K5_SALVM</name>